<gene>
    <name evidence="7" type="ORF">HLPR_03150</name>
</gene>
<evidence type="ECO:0000256" key="1">
    <source>
        <dbReference type="ARBA" id="ARBA00000085"/>
    </source>
</evidence>
<dbReference type="InterPro" id="IPR004358">
    <property type="entry name" value="Sig_transdc_His_kin-like_C"/>
</dbReference>
<sequence>MYEKYIKDNIVIDILPSAVLLLADEKIKYANKKFYEIFDCEPKDIENKSVYDSLDKENANRLKSFINEIKEGVKNDFIEIFITRKNGIKYIEFDARKIDKLNIVCTLKDVTYSSDVELENITNKSALKNITNKLKLTHDLLLDQEKMANIGQLATGIVHEIFNPLGFVISNLDTLKTYFEEMLTMYKELNRLDSIDKEMLEEKFKSHDLEFILSDVSDLFSDVNEGIQRINNIIDNLKRFSRKQEDELLEYDINEGIKSTLVIAKNEYKYFANVKTDFKNVPNIVANGSKLNQVILNLLINAVHAIKYKNLEKKGLITIKTFSDDDFVICKIKDNGIGISKENLEKIFNPFFTTKPIGIGTGLGLSITHEIVVVQHKGEINVESTLGKGTEFTIKLPKVK</sequence>
<dbReference type="Gene3D" id="3.30.450.20">
    <property type="entry name" value="PAS domain"/>
    <property type="match status" value="1"/>
</dbReference>
<keyword evidence="5" id="KW-0902">Two-component regulatory system</keyword>
<keyword evidence="4" id="KW-0418">Kinase</keyword>
<reference evidence="7 8" key="1">
    <citation type="submission" date="2023-08" db="EMBL/GenBank/DDBJ databases">
        <title>Helicovermis profunda gen. nov., sp. nov., a novel mesophilic, fermentative bacterium within the Bacillota from a deep-sea hydrothermal vent chimney.</title>
        <authorList>
            <person name="Miyazaki U."/>
            <person name="Mizutani D."/>
            <person name="Hashimoto Y."/>
            <person name="Tame A."/>
            <person name="Sawayama S."/>
            <person name="Miyazaki J."/>
            <person name="Takai K."/>
            <person name="Nakagawa S."/>
        </authorList>
    </citation>
    <scope>NUCLEOTIDE SEQUENCE [LARGE SCALE GENOMIC DNA]</scope>
    <source>
        <strain evidence="7 8">S502</strain>
    </source>
</reference>
<dbReference type="Proteomes" id="UP001321786">
    <property type="component" value="Chromosome"/>
</dbReference>
<dbReference type="InterPro" id="IPR005467">
    <property type="entry name" value="His_kinase_dom"/>
</dbReference>
<evidence type="ECO:0000259" key="6">
    <source>
        <dbReference type="PROSITE" id="PS50109"/>
    </source>
</evidence>
<dbReference type="PROSITE" id="PS50109">
    <property type="entry name" value="HIS_KIN"/>
    <property type="match status" value="1"/>
</dbReference>
<dbReference type="KEGG" id="hprf:HLPR_03150"/>
<evidence type="ECO:0000256" key="3">
    <source>
        <dbReference type="ARBA" id="ARBA00022553"/>
    </source>
</evidence>
<dbReference type="PRINTS" id="PR00344">
    <property type="entry name" value="BCTRLSENSOR"/>
</dbReference>
<dbReference type="RefSeq" id="WP_338536341.1">
    <property type="nucleotide sequence ID" value="NZ_AP028654.1"/>
</dbReference>
<dbReference type="InterPro" id="IPR003661">
    <property type="entry name" value="HisK_dim/P_dom"/>
</dbReference>
<dbReference type="AlphaFoldDB" id="A0AAU9E0R8"/>
<dbReference type="GO" id="GO:0000155">
    <property type="term" value="F:phosphorelay sensor kinase activity"/>
    <property type="evidence" value="ECO:0007669"/>
    <property type="project" value="InterPro"/>
</dbReference>
<evidence type="ECO:0000256" key="2">
    <source>
        <dbReference type="ARBA" id="ARBA00012438"/>
    </source>
</evidence>
<name>A0AAU9E0R8_9FIRM</name>
<evidence type="ECO:0000256" key="4">
    <source>
        <dbReference type="ARBA" id="ARBA00022777"/>
    </source>
</evidence>
<dbReference type="Pfam" id="PF13426">
    <property type="entry name" value="PAS_9"/>
    <property type="match status" value="1"/>
</dbReference>
<dbReference type="SUPFAM" id="SSF55874">
    <property type="entry name" value="ATPase domain of HSP90 chaperone/DNA topoisomerase II/histidine kinase"/>
    <property type="match status" value="1"/>
</dbReference>
<dbReference type="Gene3D" id="3.30.565.10">
    <property type="entry name" value="Histidine kinase-like ATPase, C-terminal domain"/>
    <property type="match status" value="1"/>
</dbReference>
<evidence type="ECO:0000313" key="8">
    <source>
        <dbReference type="Proteomes" id="UP001321786"/>
    </source>
</evidence>
<accession>A0AAU9E0R8</accession>
<keyword evidence="8" id="KW-1185">Reference proteome</keyword>
<evidence type="ECO:0000256" key="5">
    <source>
        <dbReference type="ARBA" id="ARBA00023012"/>
    </source>
</evidence>
<dbReference type="SMART" id="SM00387">
    <property type="entry name" value="HATPase_c"/>
    <property type="match status" value="1"/>
</dbReference>
<dbReference type="PANTHER" id="PTHR43065">
    <property type="entry name" value="SENSOR HISTIDINE KINASE"/>
    <property type="match status" value="1"/>
</dbReference>
<dbReference type="PANTHER" id="PTHR43065:SF50">
    <property type="entry name" value="HISTIDINE KINASE"/>
    <property type="match status" value="1"/>
</dbReference>
<proteinExistence type="predicted"/>
<dbReference type="EMBL" id="AP028654">
    <property type="protein sequence ID" value="BEP27984.1"/>
    <property type="molecule type" value="Genomic_DNA"/>
</dbReference>
<protein>
    <recommendedName>
        <fullName evidence="2">histidine kinase</fullName>
        <ecNumber evidence="2">2.7.13.3</ecNumber>
    </recommendedName>
</protein>
<dbReference type="CDD" id="cd00082">
    <property type="entry name" value="HisKA"/>
    <property type="match status" value="1"/>
</dbReference>
<organism evidence="7 8">
    <name type="scientific">Helicovermis profundi</name>
    <dbReference type="NCBI Taxonomy" id="3065157"/>
    <lineage>
        <taxon>Bacteria</taxon>
        <taxon>Bacillati</taxon>
        <taxon>Bacillota</taxon>
        <taxon>Clostridia</taxon>
        <taxon>Helicovermis</taxon>
    </lineage>
</organism>
<dbReference type="Pfam" id="PF02518">
    <property type="entry name" value="HATPase_c"/>
    <property type="match status" value="1"/>
</dbReference>
<dbReference type="SUPFAM" id="SSF47384">
    <property type="entry name" value="Homodimeric domain of signal transducing histidine kinase"/>
    <property type="match status" value="1"/>
</dbReference>
<dbReference type="Gene3D" id="1.10.287.130">
    <property type="match status" value="1"/>
</dbReference>
<dbReference type="InterPro" id="IPR003594">
    <property type="entry name" value="HATPase_dom"/>
</dbReference>
<dbReference type="InterPro" id="IPR036890">
    <property type="entry name" value="HATPase_C_sf"/>
</dbReference>
<keyword evidence="4" id="KW-0808">Transferase</keyword>
<evidence type="ECO:0000313" key="7">
    <source>
        <dbReference type="EMBL" id="BEP27984.1"/>
    </source>
</evidence>
<dbReference type="InterPro" id="IPR036097">
    <property type="entry name" value="HisK_dim/P_sf"/>
</dbReference>
<dbReference type="SUPFAM" id="SSF55785">
    <property type="entry name" value="PYP-like sensor domain (PAS domain)"/>
    <property type="match status" value="1"/>
</dbReference>
<dbReference type="InterPro" id="IPR000014">
    <property type="entry name" value="PAS"/>
</dbReference>
<dbReference type="InterPro" id="IPR035965">
    <property type="entry name" value="PAS-like_dom_sf"/>
</dbReference>
<comment type="catalytic activity">
    <reaction evidence="1">
        <text>ATP + protein L-histidine = ADP + protein N-phospho-L-histidine.</text>
        <dbReference type="EC" id="2.7.13.3"/>
    </reaction>
</comment>
<dbReference type="EC" id="2.7.13.3" evidence="2"/>
<keyword evidence="3" id="KW-0597">Phosphoprotein</keyword>
<feature type="domain" description="Histidine kinase" evidence="6">
    <location>
        <begin position="156"/>
        <end position="400"/>
    </location>
</feature>